<accession>A0AAE1A4G4</accession>
<sequence length="66" mass="7675">MHCSEQAESITRSEVDGSRDKHSASDLSGLLAEVKPDTVNMREEQMWRRRTSWGPDRDWCPRSWSP</sequence>
<dbReference type="Proteomes" id="UP001283361">
    <property type="component" value="Unassembled WGS sequence"/>
</dbReference>
<comment type="caution">
    <text evidence="2">The sequence shown here is derived from an EMBL/GenBank/DDBJ whole genome shotgun (WGS) entry which is preliminary data.</text>
</comment>
<gene>
    <name evidence="2" type="ORF">RRG08_052066</name>
</gene>
<keyword evidence="3" id="KW-1185">Reference proteome</keyword>
<reference evidence="2" key="1">
    <citation type="journal article" date="2023" name="G3 (Bethesda)">
        <title>A reference genome for the long-term kleptoplast-retaining sea slug Elysia crispata morphotype clarki.</title>
        <authorList>
            <person name="Eastman K.E."/>
            <person name="Pendleton A.L."/>
            <person name="Shaikh M.A."/>
            <person name="Suttiyut T."/>
            <person name="Ogas R."/>
            <person name="Tomko P."/>
            <person name="Gavelis G."/>
            <person name="Widhalm J.R."/>
            <person name="Wisecaver J.H."/>
        </authorList>
    </citation>
    <scope>NUCLEOTIDE SEQUENCE</scope>
    <source>
        <strain evidence="2">ECLA1</strain>
    </source>
</reference>
<name>A0AAE1A4G4_9GAST</name>
<feature type="compositionally biased region" description="Basic and acidic residues" evidence="1">
    <location>
        <begin position="11"/>
        <end position="24"/>
    </location>
</feature>
<organism evidence="2 3">
    <name type="scientific">Elysia crispata</name>
    <name type="common">lettuce slug</name>
    <dbReference type="NCBI Taxonomy" id="231223"/>
    <lineage>
        <taxon>Eukaryota</taxon>
        <taxon>Metazoa</taxon>
        <taxon>Spiralia</taxon>
        <taxon>Lophotrochozoa</taxon>
        <taxon>Mollusca</taxon>
        <taxon>Gastropoda</taxon>
        <taxon>Heterobranchia</taxon>
        <taxon>Euthyneura</taxon>
        <taxon>Panpulmonata</taxon>
        <taxon>Sacoglossa</taxon>
        <taxon>Placobranchoidea</taxon>
        <taxon>Plakobranchidae</taxon>
        <taxon>Elysia</taxon>
    </lineage>
</organism>
<dbReference type="AlphaFoldDB" id="A0AAE1A4G4"/>
<feature type="region of interest" description="Disordered" evidence="1">
    <location>
        <begin position="1"/>
        <end position="31"/>
    </location>
</feature>
<evidence type="ECO:0000313" key="3">
    <source>
        <dbReference type="Proteomes" id="UP001283361"/>
    </source>
</evidence>
<feature type="compositionally biased region" description="Polar residues" evidence="1">
    <location>
        <begin position="1"/>
        <end position="10"/>
    </location>
</feature>
<evidence type="ECO:0000256" key="1">
    <source>
        <dbReference type="SAM" id="MobiDB-lite"/>
    </source>
</evidence>
<proteinExistence type="predicted"/>
<dbReference type="EMBL" id="JAWDGP010002675">
    <property type="protein sequence ID" value="KAK3780910.1"/>
    <property type="molecule type" value="Genomic_DNA"/>
</dbReference>
<protein>
    <submittedName>
        <fullName evidence="2">Uncharacterized protein</fullName>
    </submittedName>
</protein>
<evidence type="ECO:0000313" key="2">
    <source>
        <dbReference type="EMBL" id="KAK3780910.1"/>
    </source>
</evidence>